<keyword evidence="3" id="KW-1185">Reference proteome</keyword>
<dbReference type="Proteomes" id="UP000054537">
    <property type="component" value="Unassembled WGS sequence"/>
</dbReference>
<evidence type="ECO:0000313" key="3">
    <source>
        <dbReference type="Proteomes" id="UP000054537"/>
    </source>
</evidence>
<sequence length="193" mass="21295">MDHDLTPAARAVLEHLRRHFPGREVGVLPPAPGPVRNVVPDLHILTLNLPDHGALYVTAGVWDATRRDGHGLEFVLYVPTAEHELHVETLTMVAYHHAGGGDFVLDHGHTVAIGRPWIPGSACDHLLVSEPYPWGPELEVCDLPNGHARILWLLPITKAEKQYRHAHDLEALEQLLEDAGILPTDPYRPSVVG</sequence>
<protein>
    <recommendedName>
        <fullName evidence="1">Suppressor of fused-like domain-containing protein</fullName>
    </recommendedName>
</protein>
<dbReference type="InterPro" id="IPR037181">
    <property type="entry name" value="SUFU_N"/>
</dbReference>
<evidence type="ECO:0000259" key="1">
    <source>
        <dbReference type="Pfam" id="PF05076"/>
    </source>
</evidence>
<dbReference type="eggNOG" id="ENOG50334RH">
    <property type="taxonomic scope" value="Bacteria"/>
</dbReference>
<reference evidence="2 3" key="1">
    <citation type="submission" date="2014-10" db="EMBL/GenBank/DDBJ databases">
        <title>Draft genome sequence of Actinoplanes utahensis NRRL 12052.</title>
        <authorList>
            <person name="Velasco-Bucheli B."/>
            <person name="del Cerro C."/>
            <person name="Hormigo D."/>
            <person name="Garcia J.L."/>
            <person name="Acebal C."/>
            <person name="Arroyo M."/>
            <person name="de la Mata I."/>
        </authorList>
    </citation>
    <scope>NUCLEOTIDE SEQUENCE [LARGE SCALE GENOMIC DNA]</scope>
    <source>
        <strain evidence="2 3">NRRL 12052</strain>
    </source>
</reference>
<dbReference type="SUPFAM" id="SSF103359">
    <property type="entry name" value="Suppressor of Fused, N-terminal domain"/>
    <property type="match status" value="1"/>
</dbReference>
<dbReference type="AlphaFoldDB" id="A0A0A6URF7"/>
<feature type="domain" description="Suppressor of fused-like" evidence="1">
    <location>
        <begin position="58"/>
        <end position="189"/>
    </location>
</feature>
<dbReference type="EMBL" id="JRTT01000010">
    <property type="protein sequence ID" value="KHD77608.1"/>
    <property type="molecule type" value="Genomic_DNA"/>
</dbReference>
<organism evidence="2 3">
    <name type="scientific">Actinoplanes utahensis</name>
    <dbReference type="NCBI Taxonomy" id="1869"/>
    <lineage>
        <taxon>Bacteria</taxon>
        <taxon>Bacillati</taxon>
        <taxon>Actinomycetota</taxon>
        <taxon>Actinomycetes</taxon>
        <taxon>Micromonosporales</taxon>
        <taxon>Micromonosporaceae</taxon>
        <taxon>Actinoplanes</taxon>
    </lineage>
</organism>
<accession>A0A0A6URF7</accession>
<dbReference type="Pfam" id="PF05076">
    <property type="entry name" value="SUFU"/>
    <property type="match status" value="1"/>
</dbReference>
<dbReference type="InterPro" id="IPR020941">
    <property type="entry name" value="SUFU-like_domain"/>
</dbReference>
<comment type="caution">
    <text evidence="2">The sequence shown here is derived from an EMBL/GenBank/DDBJ whole genome shotgun (WGS) entry which is preliminary data.</text>
</comment>
<evidence type="ECO:0000313" key="2">
    <source>
        <dbReference type="EMBL" id="KHD77608.1"/>
    </source>
</evidence>
<proteinExistence type="predicted"/>
<name>A0A0A6URF7_ACTUT</name>
<gene>
    <name evidence="2" type="ORF">MB27_10380</name>
</gene>